<accession>A0ABW5N835</accession>
<sequence>MIKPEERDSIIKIIGSKHVKKIQDHLSKNNITAPNNKPYSKTIISYILSGKRENEVIENAIIAFAHSKMLEKEKNQEIKDLLTKKHLRKT</sequence>
<organism evidence="1 2">
    <name type="scientific">Aquimarina hainanensis</name>
    <dbReference type="NCBI Taxonomy" id="1578017"/>
    <lineage>
        <taxon>Bacteria</taxon>
        <taxon>Pseudomonadati</taxon>
        <taxon>Bacteroidota</taxon>
        <taxon>Flavobacteriia</taxon>
        <taxon>Flavobacteriales</taxon>
        <taxon>Flavobacteriaceae</taxon>
        <taxon>Aquimarina</taxon>
    </lineage>
</organism>
<comment type="caution">
    <text evidence="1">The sequence shown here is derived from an EMBL/GenBank/DDBJ whole genome shotgun (WGS) entry which is preliminary data.</text>
</comment>
<reference evidence="2" key="1">
    <citation type="journal article" date="2019" name="Int. J. Syst. Evol. Microbiol.">
        <title>The Global Catalogue of Microorganisms (GCM) 10K type strain sequencing project: providing services to taxonomists for standard genome sequencing and annotation.</title>
        <authorList>
            <consortium name="The Broad Institute Genomics Platform"/>
            <consortium name="The Broad Institute Genome Sequencing Center for Infectious Disease"/>
            <person name="Wu L."/>
            <person name="Ma J."/>
        </authorList>
    </citation>
    <scope>NUCLEOTIDE SEQUENCE [LARGE SCALE GENOMIC DNA]</scope>
    <source>
        <strain evidence="2">KCTC 42423</strain>
    </source>
</reference>
<evidence type="ECO:0008006" key="3">
    <source>
        <dbReference type="Google" id="ProtNLM"/>
    </source>
</evidence>
<proteinExistence type="predicted"/>
<evidence type="ECO:0000313" key="1">
    <source>
        <dbReference type="EMBL" id="MFD2591610.1"/>
    </source>
</evidence>
<dbReference type="RefSeq" id="WP_176027293.1">
    <property type="nucleotide sequence ID" value="NZ_JBHSJV010000001.1"/>
</dbReference>
<keyword evidence="2" id="KW-1185">Reference proteome</keyword>
<dbReference type="EMBL" id="JBHULX010000022">
    <property type="protein sequence ID" value="MFD2591610.1"/>
    <property type="molecule type" value="Genomic_DNA"/>
</dbReference>
<evidence type="ECO:0000313" key="2">
    <source>
        <dbReference type="Proteomes" id="UP001597459"/>
    </source>
</evidence>
<protein>
    <recommendedName>
        <fullName evidence="3">Recombinase domain-containing protein</fullName>
    </recommendedName>
</protein>
<name>A0ABW5N835_9FLAO</name>
<gene>
    <name evidence="1" type="ORF">ACFSTE_12300</name>
</gene>
<dbReference type="Proteomes" id="UP001597459">
    <property type="component" value="Unassembled WGS sequence"/>
</dbReference>